<organism evidence="1 2">
    <name type="scientific">Xylanibacter rodentium</name>
    <dbReference type="NCBI Taxonomy" id="2736289"/>
    <lineage>
        <taxon>Bacteria</taxon>
        <taxon>Pseudomonadati</taxon>
        <taxon>Bacteroidota</taxon>
        <taxon>Bacteroidia</taxon>
        <taxon>Bacteroidales</taxon>
        <taxon>Prevotellaceae</taxon>
        <taxon>Xylanibacter</taxon>
    </lineage>
</organism>
<reference evidence="1 2" key="1">
    <citation type="submission" date="2020-05" db="EMBL/GenBank/DDBJ databases">
        <title>Distinct polysaccharide utilization as determinants for interspecies competition between intestinal Prevotella spp.</title>
        <authorList>
            <person name="Galvez E.J.C."/>
            <person name="Iljazovic A."/>
            <person name="Strowig T."/>
        </authorList>
    </citation>
    <scope>NUCLEOTIDE SEQUENCE [LARGE SCALE GENOMIC DNA]</scope>
    <source>
        <strain evidence="1 2">PROD</strain>
    </source>
</reference>
<sequence length="54" mass="6319">MEDEKQPKKALAETKEHNRTDIAHTLTENIRCHRCSLTKIHCTSYSGTDRRQVH</sequence>
<dbReference type="Proteomes" id="UP001193734">
    <property type="component" value="Unassembled WGS sequence"/>
</dbReference>
<evidence type="ECO:0000313" key="1">
    <source>
        <dbReference type="EMBL" id="NPE14246.1"/>
    </source>
</evidence>
<keyword evidence="2" id="KW-1185">Reference proteome</keyword>
<accession>A0ABX2AUJ8</accession>
<dbReference type="RefSeq" id="WP_285816199.1">
    <property type="nucleotide sequence ID" value="NZ_CASGIA010000018.1"/>
</dbReference>
<comment type="caution">
    <text evidence="1">The sequence shown here is derived from an EMBL/GenBank/DDBJ whole genome shotgun (WGS) entry which is preliminary data.</text>
</comment>
<evidence type="ECO:0000313" key="2">
    <source>
        <dbReference type="Proteomes" id="UP001193734"/>
    </source>
</evidence>
<proteinExistence type="predicted"/>
<name>A0ABX2AUJ8_9BACT</name>
<dbReference type="EMBL" id="JABKKE010000011">
    <property type="protein sequence ID" value="NPE14246.1"/>
    <property type="molecule type" value="Genomic_DNA"/>
</dbReference>
<gene>
    <name evidence="1" type="ORF">HPS55_07885</name>
</gene>
<protein>
    <submittedName>
        <fullName evidence="1">Uncharacterized protein</fullName>
    </submittedName>
</protein>